<comment type="catalytic activity">
    <reaction evidence="12">
        <text>Preferential cleavage: (Ac)2-L-Lys-D-Ala-|-D-Ala. Also transpeptidation of peptidyl-alanyl moieties that are N-acyl substituents of D-alanine.</text>
        <dbReference type="EC" id="3.4.16.4"/>
    </reaction>
</comment>
<dbReference type="SUPFAM" id="SSF56601">
    <property type="entry name" value="beta-lactamase/transpeptidase-like"/>
    <property type="match status" value="1"/>
</dbReference>
<dbReference type="Pfam" id="PF00905">
    <property type="entry name" value="Transpeptidase"/>
    <property type="match status" value="1"/>
</dbReference>
<organism evidence="16 17">
    <name type="scientific">Catellatospora bangladeshensis</name>
    <dbReference type="NCBI Taxonomy" id="310355"/>
    <lineage>
        <taxon>Bacteria</taxon>
        <taxon>Bacillati</taxon>
        <taxon>Actinomycetota</taxon>
        <taxon>Actinomycetes</taxon>
        <taxon>Micromonosporales</taxon>
        <taxon>Micromonosporaceae</taxon>
        <taxon>Catellatospora</taxon>
    </lineage>
</organism>
<evidence type="ECO:0000256" key="12">
    <source>
        <dbReference type="ARBA" id="ARBA00034000"/>
    </source>
</evidence>
<evidence type="ECO:0000256" key="13">
    <source>
        <dbReference type="ARBA" id="ARBA00049902"/>
    </source>
</evidence>
<comment type="catalytic activity">
    <reaction evidence="13">
        <text>[GlcNAc-(1-&gt;4)-Mur2Ac(oyl-L-Ala-gamma-D-Glu-L-Lys-D-Ala-D-Ala)](n)-di-trans,octa-cis-undecaprenyl diphosphate + beta-D-GlcNAc-(1-&gt;4)-Mur2Ac(oyl-L-Ala-gamma-D-Glu-L-Lys-D-Ala-D-Ala)-di-trans,octa-cis-undecaprenyl diphosphate = [GlcNAc-(1-&gt;4)-Mur2Ac(oyl-L-Ala-gamma-D-Glu-L-Lys-D-Ala-D-Ala)](n+1)-di-trans,octa-cis-undecaprenyl diphosphate + di-trans,octa-cis-undecaprenyl diphosphate + H(+)</text>
        <dbReference type="Rhea" id="RHEA:23708"/>
        <dbReference type="Rhea" id="RHEA-COMP:9602"/>
        <dbReference type="Rhea" id="RHEA-COMP:9603"/>
        <dbReference type="ChEBI" id="CHEBI:15378"/>
        <dbReference type="ChEBI" id="CHEBI:58405"/>
        <dbReference type="ChEBI" id="CHEBI:60033"/>
        <dbReference type="ChEBI" id="CHEBI:78435"/>
        <dbReference type="EC" id="2.4.99.28"/>
    </reaction>
</comment>
<dbReference type="GO" id="GO:0009252">
    <property type="term" value="P:peptidoglycan biosynthetic process"/>
    <property type="evidence" value="ECO:0007669"/>
    <property type="project" value="UniProtKB-KW"/>
</dbReference>
<evidence type="ECO:0000256" key="8">
    <source>
        <dbReference type="ARBA" id="ARBA00022960"/>
    </source>
</evidence>
<sequence length="719" mass="77806">MVQRLISFFSRYSGLLRAGVLGGVVVALALLPLAVPAGIGAKKGAAIYDNLPTQLKDHQVGQTTYVYANDGKSLITMFYDEHRKFVPLSSVNPNVVNAVLAAEDARFFTHSGVDLQSIARAFVANRQQGEVAQGASTLTMQYVRMALRDSAVTAQEAIAATEQTPMRKINEIRLAMKLEGQWTKTQIMEGYLNMAYFGHRAYGIYAAAQIFFSKEPKDLTLVEAATLAGLVKAPSAFDPANQTTPALDRRNYVIRRMAELKFITADQANRATAEPIKLKLSAPPRDCAAVPAANRDWGYFCDFFKNWWMQQPAFGPNPVARLDALRTGGYRVVTSLDPKLQAFSMKDLLSRSSVDMRLAYGNVMVEPGTGRVVLMAVNRIYSMDQSKNGPNSDPIKRSFDVKGSYPNTVAPLLGGGDIPGYQAGSTFKMFTMVAALDAGMKLSKSFYAPHRYTSIYVVEPGGPAACGNRWCPSNASGSMTGKHNMYSGFGKSVNTYFVQLEQAVGSDKAVRMAEKMGLTWHTDVDRLHASPKHADKWGAFTLGVADTTPLEMANAYATVAAEGMYCKPSPVLSIKGPDGAEFTTTVDGKQVDAAAPQCTRAFSQDVGRAATDAARCPTGYKASRGSCGDWSTGSRVYALMERPIAGKTGTTDDTRAAWFVGFTPELAAASFIADPDYVKNVAGDGNYNMPLDAVANSLKFALKDKPVRDFNPPPTSILN</sequence>
<dbReference type="Gene3D" id="3.40.710.10">
    <property type="entry name" value="DD-peptidase/beta-lactamase superfamily"/>
    <property type="match status" value="1"/>
</dbReference>
<keyword evidence="6" id="KW-0808">Transferase</keyword>
<dbReference type="Gene3D" id="1.10.3810.10">
    <property type="entry name" value="Biosynthetic peptidoglycan transglycosylase-like"/>
    <property type="match status" value="1"/>
</dbReference>
<keyword evidence="4" id="KW-0645">Protease</keyword>
<dbReference type="InterPro" id="IPR036950">
    <property type="entry name" value="PBP_transglycosylase"/>
</dbReference>
<keyword evidence="5" id="KW-0328">Glycosyltransferase</keyword>
<accession>A0A8J3JW98</accession>
<evidence type="ECO:0000313" key="16">
    <source>
        <dbReference type="EMBL" id="GIF84859.1"/>
    </source>
</evidence>
<evidence type="ECO:0000256" key="11">
    <source>
        <dbReference type="ARBA" id="ARBA00023316"/>
    </source>
</evidence>
<reference evidence="16 17" key="1">
    <citation type="submission" date="2021-01" db="EMBL/GenBank/DDBJ databases">
        <title>Whole genome shotgun sequence of Catellatospora bangladeshensis NBRC 107357.</title>
        <authorList>
            <person name="Komaki H."/>
            <person name="Tamura T."/>
        </authorList>
    </citation>
    <scope>NUCLEOTIDE SEQUENCE [LARGE SCALE GENOMIC DNA]</scope>
    <source>
        <strain evidence="16 17">NBRC 107357</strain>
    </source>
</reference>
<dbReference type="GO" id="GO:0009002">
    <property type="term" value="F:serine-type D-Ala-D-Ala carboxypeptidase activity"/>
    <property type="evidence" value="ECO:0007669"/>
    <property type="project" value="UniProtKB-EC"/>
</dbReference>
<dbReference type="GO" id="GO:0006508">
    <property type="term" value="P:proteolysis"/>
    <property type="evidence" value="ECO:0007669"/>
    <property type="project" value="UniProtKB-KW"/>
</dbReference>
<proteinExistence type="inferred from homology"/>
<comment type="similarity">
    <text evidence="2">In the N-terminal section; belongs to the glycosyltransferase 51 family.</text>
</comment>
<evidence type="ECO:0000256" key="6">
    <source>
        <dbReference type="ARBA" id="ARBA00022679"/>
    </source>
</evidence>
<keyword evidence="7" id="KW-0378">Hydrolase</keyword>
<dbReference type="InterPro" id="IPR012338">
    <property type="entry name" value="Beta-lactam/transpept-like"/>
</dbReference>
<evidence type="ECO:0000256" key="3">
    <source>
        <dbReference type="ARBA" id="ARBA00022645"/>
    </source>
</evidence>
<name>A0A8J3JW98_9ACTN</name>
<dbReference type="PANTHER" id="PTHR32282">
    <property type="entry name" value="BINDING PROTEIN TRANSPEPTIDASE, PUTATIVE-RELATED"/>
    <property type="match status" value="1"/>
</dbReference>
<dbReference type="EMBL" id="BONF01000041">
    <property type="protein sequence ID" value="GIF84859.1"/>
    <property type="molecule type" value="Genomic_DNA"/>
</dbReference>
<dbReference type="InterPro" id="IPR050396">
    <property type="entry name" value="Glycosyltr_51/Transpeptidase"/>
</dbReference>
<gene>
    <name evidence="16" type="ORF">Cba03nite_62080</name>
</gene>
<dbReference type="InterPro" id="IPR001264">
    <property type="entry name" value="Glyco_trans_51"/>
</dbReference>
<evidence type="ECO:0000256" key="5">
    <source>
        <dbReference type="ARBA" id="ARBA00022676"/>
    </source>
</evidence>
<protein>
    <submittedName>
        <fullName evidence="16">Carboxypeptidase</fullName>
    </submittedName>
</protein>
<evidence type="ECO:0000256" key="4">
    <source>
        <dbReference type="ARBA" id="ARBA00022670"/>
    </source>
</evidence>
<dbReference type="GO" id="GO:0008955">
    <property type="term" value="F:peptidoglycan glycosyltransferase activity"/>
    <property type="evidence" value="ECO:0007669"/>
    <property type="project" value="UniProtKB-EC"/>
</dbReference>
<evidence type="ECO:0000256" key="2">
    <source>
        <dbReference type="ARBA" id="ARBA00007739"/>
    </source>
</evidence>
<dbReference type="Pfam" id="PF00912">
    <property type="entry name" value="Transgly"/>
    <property type="match status" value="1"/>
</dbReference>
<feature type="domain" description="Glycosyl transferase family 51" evidence="15">
    <location>
        <begin position="75"/>
        <end position="257"/>
    </location>
</feature>
<dbReference type="SUPFAM" id="SSF53955">
    <property type="entry name" value="Lysozyme-like"/>
    <property type="match status" value="1"/>
</dbReference>
<comment type="caution">
    <text evidence="16">The sequence shown here is derived from an EMBL/GenBank/DDBJ whole genome shotgun (WGS) entry which is preliminary data.</text>
</comment>
<dbReference type="GO" id="GO:0071555">
    <property type="term" value="P:cell wall organization"/>
    <property type="evidence" value="ECO:0007669"/>
    <property type="project" value="UniProtKB-KW"/>
</dbReference>
<keyword evidence="11" id="KW-0961">Cell wall biogenesis/degradation</keyword>
<evidence type="ECO:0000259" key="15">
    <source>
        <dbReference type="Pfam" id="PF00912"/>
    </source>
</evidence>
<keyword evidence="17" id="KW-1185">Reference proteome</keyword>
<evidence type="ECO:0000256" key="7">
    <source>
        <dbReference type="ARBA" id="ARBA00022801"/>
    </source>
</evidence>
<keyword evidence="3 16" id="KW-0121">Carboxypeptidase</keyword>
<dbReference type="RefSeq" id="WP_203753804.1">
    <property type="nucleotide sequence ID" value="NZ_BONF01000041.1"/>
</dbReference>
<evidence type="ECO:0000256" key="1">
    <source>
        <dbReference type="ARBA" id="ARBA00007090"/>
    </source>
</evidence>
<dbReference type="GO" id="GO:0008360">
    <property type="term" value="P:regulation of cell shape"/>
    <property type="evidence" value="ECO:0007669"/>
    <property type="project" value="UniProtKB-KW"/>
</dbReference>
<feature type="domain" description="Penicillin-binding protein transpeptidase" evidence="14">
    <location>
        <begin position="363"/>
        <end position="676"/>
    </location>
</feature>
<evidence type="ECO:0000256" key="9">
    <source>
        <dbReference type="ARBA" id="ARBA00022984"/>
    </source>
</evidence>
<dbReference type="PANTHER" id="PTHR32282:SF33">
    <property type="entry name" value="PEPTIDOGLYCAN GLYCOSYLTRANSFERASE"/>
    <property type="match status" value="1"/>
</dbReference>
<comment type="similarity">
    <text evidence="1">In the C-terminal section; belongs to the transpeptidase family.</text>
</comment>
<keyword evidence="10" id="KW-0511">Multifunctional enzyme</keyword>
<dbReference type="FunFam" id="1.10.3810.10:FF:000001">
    <property type="entry name" value="Penicillin-binding protein 1A"/>
    <property type="match status" value="1"/>
</dbReference>
<dbReference type="InterPro" id="IPR023346">
    <property type="entry name" value="Lysozyme-like_dom_sf"/>
</dbReference>
<evidence type="ECO:0000256" key="10">
    <source>
        <dbReference type="ARBA" id="ARBA00023268"/>
    </source>
</evidence>
<keyword evidence="9" id="KW-0573">Peptidoglycan synthesis</keyword>
<keyword evidence="8" id="KW-0133">Cell shape</keyword>
<dbReference type="Proteomes" id="UP000601223">
    <property type="component" value="Unassembled WGS sequence"/>
</dbReference>
<dbReference type="GO" id="GO:0030288">
    <property type="term" value="C:outer membrane-bounded periplasmic space"/>
    <property type="evidence" value="ECO:0007669"/>
    <property type="project" value="TreeGrafter"/>
</dbReference>
<evidence type="ECO:0000313" key="17">
    <source>
        <dbReference type="Proteomes" id="UP000601223"/>
    </source>
</evidence>
<evidence type="ECO:0000259" key="14">
    <source>
        <dbReference type="Pfam" id="PF00905"/>
    </source>
</evidence>
<dbReference type="AlphaFoldDB" id="A0A8J3JW98"/>
<dbReference type="InterPro" id="IPR001460">
    <property type="entry name" value="PCN-bd_Tpept"/>
</dbReference>
<dbReference type="GO" id="GO:0008658">
    <property type="term" value="F:penicillin binding"/>
    <property type="evidence" value="ECO:0007669"/>
    <property type="project" value="InterPro"/>
</dbReference>